<protein>
    <submittedName>
        <fullName evidence="2">Uncharacterized protein</fullName>
    </submittedName>
</protein>
<dbReference type="PANTHER" id="PTHR33116">
    <property type="entry name" value="REVERSE TRANSCRIPTASE ZINC-BINDING DOMAIN-CONTAINING PROTEIN-RELATED-RELATED"/>
    <property type="match status" value="1"/>
</dbReference>
<evidence type="ECO:0000313" key="2">
    <source>
        <dbReference type="EMBL" id="KAK3221693.1"/>
    </source>
</evidence>
<keyword evidence="3" id="KW-1185">Reference proteome</keyword>
<proteinExistence type="predicted"/>
<evidence type="ECO:0000313" key="3">
    <source>
        <dbReference type="Proteomes" id="UP001281410"/>
    </source>
</evidence>
<accession>A0AAE0EAY4</accession>
<evidence type="ECO:0000256" key="1">
    <source>
        <dbReference type="SAM" id="Phobius"/>
    </source>
</evidence>
<reference evidence="2" key="1">
    <citation type="journal article" date="2023" name="Plant J.">
        <title>Genome sequences and population genomics provide insights into the demographic history, inbreeding, and mutation load of two 'living fossil' tree species of Dipteronia.</title>
        <authorList>
            <person name="Feng Y."/>
            <person name="Comes H.P."/>
            <person name="Chen J."/>
            <person name="Zhu S."/>
            <person name="Lu R."/>
            <person name="Zhang X."/>
            <person name="Li P."/>
            <person name="Qiu J."/>
            <person name="Olsen K.M."/>
            <person name="Qiu Y."/>
        </authorList>
    </citation>
    <scope>NUCLEOTIDE SEQUENCE</scope>
    <source>
        <strain evidence="2">NBL</strain>
    </source>
</reference>
<sequence>MLERIQKRLAFWKKRFMSKWGRLVLIKAVLSSIPTYFMAVFQIPISVAKAIEKFQRSFFWGDGIEKQKLHAIDWGTIYKSKRNGSLGVGRISDKNKGLLAKWVQRYGRKDKPLWKRVISAKYGAKVDKLNWNREAGSSASHFVKAVGGLLMDWTITAKIIKGGLRVVVGSGNKVNFWSDVWREELPLKVTFPRILR</sequence>
<name>A0AAE0EAY4_9ROSI</name>
<dbReference type="Proteomes" id="UP001281410">
    <property type="component" value="Unassembled WGS sequence"/>
</dbReference>
<gene>
    <name evidence="2" type="ORF">Dsin_008718</name>
</gene>
<dbReference type="AlphaFoldDB" id="A0AAE0EAY4"/>
<keyword evidence="1" id="KW-1133">Transmembrane helix</keyword>
<dbReference type="PANTHER" id="PTHR33116:SF75">
    <property type="entry name" value="RIBONUCLEASE H PROTEIN"/>
    <property type="match status" value="1"/>
</dbReference>
<dbReference type="EMBL" id="JANJYJ010000003">
    <property type="protein sequence ID" value="KAK3221693.1"/>
    <property type="molecule type" value="Genomic_DNA"/>
</dbReference>
<keyword evidence="1" id="KW-0472">Membrane</keyword>
<organism evidence="2 3">
    <name type="scientific">Dipteronia sinensis</name>
    <dbReference type="NCBI Taxonomy" id="43782"/>
    <lineage>
        <taxon>Eukaryota</taxon>
        <taxon>Viridiplantae</taxon>
        <taxon>Streptophyta</taxon>
        <taxon>Embryophyta</taxon>
        <taxon>Tracheophyta</taxon>
        <taxon>Spermatophyta</taxon>
        <taxon>Magnoliopsida</taxon>
        <taxon>eudicotyledons</taxon>
        <taxon>Gunneridae</taxon>
        <taxon>Pentapetalae</taxon>
        <taxon>rosids</taxon>
        <taxon>malvids</taxon>
        <taxon>Sapindales</taxon>
        <taxon>Sapindaceae</taxon>
        <taxon>Hippocastanoideae</taxon>
        <taxon>Acereae</taxon>
        <taxon>Dipteronia</taxon>
    </lineage>
</organism>
<feature type="transmembrane region" description="Helical" evidence="1">
    <location>
        <begin position="20"/>
        <end position="41"/>
    </location>
</feature>
<keyword evidence="1" id="KW-0812">Transmembrane</keyword>
<comment type="caution">
    <text evidence="2">The sequence shown here is derived from an EMBL/GenBank/DDBJ whole genome shotgun (WGS) entry which is preliminary data.</text>
</comment>